<protein>
    <submittedName>
        <fullName evidence="3">F-box protein At1g67390</fullName>
    </submittedName>
</protein>
<keyword evidence="2" id="KW-1185">Reference proteome</keyword>
<proteinExistence type="predicted"/>
<dbReference type="InterPro" id="IPR055411">
    <property type="entry name" value="LRR_FXL15/At3g58940/PEG3-like"/>
</dbReference>
<name>A0ABM0WSC0_CAMSA</name>
<feature type="domain" description="F-box" evidence="1">
    <location>
        <begin position="21"/>
        <end position="69"/>
    </location>
</feature>
<dbReference type="PANTHER" id="PTHR31639">
    <property type="entry name" value="F-BOX PROTEIN-LIKE"/>
    <property type="match status" value="1"/>
</dbReference>
<dbReference type="InterPro" id="IPR053781">
    <property type="entry name" value="F-box_AtFBL13-like"/>
</dbReference>
<accession>A0ABM0WSC0</accession>
<evidence type="ECO:0000313" key="2">
    <source>
        <dbReference type="Proteomes" id="UP000694864"/>
    </source>
</evidence>
<evidence type="ECO:0000313" key="3">
    <source>
        <dbReference type="RefSeq" id="XP_010475468.2"/>
    </source>
</evidence>
<sequence length="460" mass="52288">MAASSSRVSSDARGKKNLLNADRLSMLPDEVLLIILKKIPTEEAVRTSELSTRWKDVWKHLPSLIFDMRKTFNAQMGSLADRSVHIADLITKVINNHKGRLEYCRINHFSYQSKDGALEAWIRTLIHVKGTKSLSLLNHLGHNRRCSMLHLLPNTFSHPALTSLSLYRYDFETANPFNKCDNLMILELGRICAEVGVFNTIIAACLSLKVLVLEITTYSHLGCLKIHNNNLKLLHVSCSHIESIEVSAPLLDIFSIRFTFVTKDNFLLAAPRVLQINESYWAAKVRTPHISYNISCNAQEKESIEHNFVVSRDTDYLARFQTLAVIVDLMNPREVQMLREVLVAWNGIMRKLEISFTDTNIPKKLEGESSISGGEKKKWEDGQIFPNAHFRVDVLWVFNFNGCDEKQFELASRFVTQGTVTRKMMIKPSLIPPSEETEAAVAKLMELPKGNEELSIELCF</sequence>
<dbReference type="Proteomes" id="UP000694864">
    <property type="component" value="Chromosome 17"/>
</dbReference>
<dbReference type="GeneID" id="104754881"/>
<reference evidence="2" key="1">
    <citation type="journal article" date="2014" name="Nat. Commun.">
        <title>The emerging biofuel crop Camelina sativa retains a highly undifferentiated hexaploid genome structure.</title>
        <authorList>
            <person name="Kagale S."/>
            <person name="Koh C."/>
            <person name="Nixon J."/>
            <person name="Bollina V."/>
            <person name="Clarke W.E."/>
            <person name="Tuteja R."/>
            <person name="Spillane C."/>
            <person name="Robinson S.J."/>
            <person name="Links M.G."/>
            <person name="Clarke C."/>
            <person name="Higgins E.E."/>
            <person name="Huebert T."/>
            <person name="Sharpe A.G."/>
            <person name="Parkin I.A."/>
        </authorList>
    </citation>
    <scope>NUCLEOTIDE SEQUENCE [LARGE SCALE GENOMIC DNA]</scope>
    <source>
        <strain evidence="2">cv. DH55</strain>
    </source>
</reference>
<dbReference type="PROSITE" id="PS50181">
    <property type="entry name" value="FBOX"/>
    <property type="match status" value="1"/>
</dbReference>
<dbReference type="Pfam" id="PF24758">
    <property type="entry name" value="LRR_At5g56370"/>
    <property type="match status" value="1"/>
</dbReference>
<reference evidence="3" key="2">
    <citation type="submission" date="2025-08" db="UniProtKB">
        <authorList>
            <consortium name="RefSeq"/>
        </authorList>
    </citation>
    <scope>IDENTIFICATION</scope>
    <source>
        <tissue evidence="3">Leaf</tissue>
    </source>
</reference>
<dbReference type="SUPFAM" id="SSF81383">
    <property type="entry name" value="F-box domain"/>
    <property type="match status" value="1"/>
</dbReference>
<dbReference type="InterPro" id="IPR036047">
    <property type="entry name" value="F-box-like_dom_sf"/>
</dbReference>
<dbReference type="Gene3D" id="1.20.1280.50">
    <property type="match status" value="1"/>
</dbReference>
<dbReference type="RefSeq" id="XP_010475468.2">
    <property type="nucleotide sequence ID" value="XM_010477166.2"/>
</dbReference>
<dbReference type="CDD" id="cd22160">
    <property type="entry name" value="F-box_AtFBL13-like"/>
    <property type="match status" value="1"/>
</dbReference>
<evidence type="ECO:0000259" key="1">
    <source>
        <dbReference type="PROSITE" id="PS50181"/>
    </source>
</evidence>
<dbReference type="Pfam" id="PF00646">
    <property type="entry name" value="F-box"/>
    <property type="match status" value="1"/>
</dbReference>
<dbReference type="SMART" id="SM00256">
    <property type="entry name" value="FBOX"/>
    <property type="match status" value="1"/>
</dbReference>
<dbReference type="SUPFAM" id="SSF52058">
    <property type="entry name" value="L domain-like"/>
    <property type="match status" value="1"/>
</dbReference>
<dbReference type="PANTHER" id="PTHR31639:SF314">
    <property type="entry name" value="OS01G0752100 PROTEIN"/>
    <property type="match status" value="1"/>
</dbReference>
<organism evidence="2 3">
    <name type="scientific">Camelina sativa</name>
    <name type="common">False flax</name>
    <name type="synonym">Myagrum sativum</name>
    <dbReference type="NCBI Taxonomy" id="90675"/>
    <lineage>
        <taxon>Eukaryota</taxon>
        <taxon>Viridiplantae</taxon>
        <taxon>Streptophyta</taxon>
        <taxon>Embryophyta</taxon>
        <taxon>Tracheophyta</taxon>
        <taxon>Spermatophyta</taxon>
        <taxon>Magnoliopsida</taxon>
        <taxon>eudicotyledons</taxon>
        <taxon>Gunneridae</taxon>
        <taxon>Pentapetalae</taxon>
        <taxon>rosids</taxon>
        <taxon>malvids</taxon>
        <taxon>Brassicales</taxon>
        <taxon>Brassicaceae</taxon>
        <taxon>Camelineae</taxon>
        <taxon>Camelina</taxon>
    </lineage>
</organism>
<dbReference type="InterPro" id="IPR001810">
    <property type="entry name" value="F-box_dom"/>
</dbReference>
<gene>
    <name evidence="3" type="primary">LOC104754881</name>
</gene>